<dbReference type="PANTHER" id="PTHR11432">
    <property type="entry name" value="NADH DEHYDROGENASE SUBUNIT 1"/>
    <property type="match status" value="1"/>
</dbReference>
<gene>
    <name evidence="8" type="ORF">GH723_02940</name>
</gene>
<dbReference type="GO" id="GO:0005886">
    <property type="term" value="C:plasma membrane"/>
    <property type="evidence" value="ECO:0007669"/>
    <property type="project" value="UniProtKB-SubCell"/>
</dbReference>
<evidence type="ECO:0000313" key="8">
    <source>
        <dbReference type="EMBL" id="QGG94139.1"/>
    </source>
</evidence>
<organism evidence="8 9">
    <name type="scientific">Actinomarinicola tropica</name>
    <dbReference type="NCBI Taxonomy" id="2789776"/>
    <lineage>
        <taxon>Bacteria</taxon>
        <taxon>Bacillati</taxon>
        <taxon>Actinomycetota</taxon>
        <taxon>Acidimicrobiia</taxon>
        <taxon>Acidimicrobiales</taxon>
        <taxon>Iamiaceae</taxon>
        <taxon>Actinomarinicola</taxon>
    </lineage>
</organism>
<dbReference type="EMBL" id="CP045851">
    <property type="protein sequence ID" value="QGG94139.1"/>
    <property type="molecule type" value="Genomic_DNA"/>
</dbReference>
<evidence type="ECO:0000256" key="7">
    <source>
        <dbReference type="SAM" id="Phobius"/>
    </source>
</evidence>
<feature type="transmembrane region" description="Helical" evidence="7">
    <location>
        <begin position="40"/>
        <end position="59"/>
    </location>
</feature>
<dbReference type="PANTHER" id="PTHR11432:SF3">
    <property type="entry name" value="NADH-UBIQUINONE OXIDOREDUCTASE CHAIN 1"/>
    <property type="match status" value="1"/>
</dbReference>
<dbReference type="GO" id="GO:0009060">
    <property type="term" value="P:aerobic respiration"/>
    <property type="evidence" value="ECO:0007669"/>
    <property type="project" value="TreeGrafter"/>
</dbReference>
<keyword evidence="2 5" id="KW-0812">Transmembrane</keyword>
<evidence type="ECO:0000256" key="2">
    <source>
        <dbReference type="ARBA" id="ARBA00022692"/>
    </source>
</evidence>
<dbReference type="Pfam" id="PF00146">
    <property type="entry name" value="NADHdh"/>
    <property type="match status" value="1"/>
</dbReference>
<evidence type="ECO:0000256" key="3">
    <source>
        <dbReference type="ARBA" id="ARBA00022989"/>
    </source>
</evidence>
<accession>A0A5Q2RB94</accession>
<name>A0A5Q2RB94_9ACTN</name>
<feature type="transmembrane region" description="Helical" evidence="7">
    <location>
        <begin position="138"/>
        <end position="157"/>
    </location>
</feature>
<comment type="subcellular location">
    <subcellularLocation>
        <location evidence="5">Cell membrane</location>
        <topology evidence="5">Multi-pass membrane protein</topology>
    </subcellularLocation>
    <subcellularLocation>
        <location evidence="1">Membrane</location>
        <topology evidence="1">Multi-pass membrane protein</topology>
    </subcellularLocation>
</comment>
<evidence type="ECO:0000256" key="4">
    <source>
        <dbReference type="ARBA" id="ARBA00023136"/>
    </source>
</evidence>
<keyword evidence="5" id="KW-0520">NAD</keyword>
<reference evidence="8 9" key="1">
    <citation type="submission" date="2019-11" db="EMBL/GenBank/DDBJ databases">
        <authorList>
            <person name="He Y."/>
        </authorList>
    </citation>
    <scope>NUCLEOTIDE SEQUENCE [LARGE SCALE GENOMIC DNA]</scope>
    <source>
        <strain evidence="8 9">SCSIO 58843</strain>
    </source>
</reference>
<dbReference type="Proteomes" id="UP000334019">
    <property type="component" value="Chromosome"/>
</dbReference>
<feature type="transmembrane region" description="Helical" evidence="7">
    <location>
        <begin position="218"/>
        <end position="236"/>
    </location>
</feature>
<proteinExistence type="inferred from homology"/>
<evidence type="ECO:0000313" key="9">
    <source>
        <dbReference type="Proteomes" id="UP000334019"/>
    </source>
</evidence>
<protein>
    <submittedName>
        <fullName evidence="8">NADH-quinone oxidoreductase subunit H</fullName>
    </submittedName>
</protein>
<feature type="transmembrane region" description="Helical" evidence="7">
    <location>
        <begin position="318"/>
        <end position="341"/>
    </location>
</feature>
<keyword evidence="4 7" id="KW-0472">Membrane</keyword>
<dbReference type="InterPro" id="IPR001694">
    <property type="entry name" value="NADH_UbQ_OxRdtase_su1/FPO"/>
</dbReference>
<feature type="transmembrane region" description="Helical" evidence="7">
    <location>
        <begin position="288"/>
        <end position="306"/>
    </location>
</feature>
<feature type="region of interest" description="Disordered" evidence="6">
    <location>
        <begin position="1"/>
        <end position="26"/>
    </location>
</feature>
<feature type="transmembrane region" description="Helical" evidence="7">
    <location>
        <begin position="263"/>
        <end position="282"/>
    </location>
</feature>
<evidence type="ECO:0000256" key="5">
    <source>
        <dbReference type="RuleBase" id="RU000471"/>
    </source>
</evidence>
<evidence type="ECO:0000256" key="6">
    <source>
        <dbReference type="SAM" id="MobiDB-lite"/>
    </source>
</evidence>
<sequence>MGRRGVNRGEPGPRHRRGPGHALPGPGAAGPVRAYLEPGAAVGAVAVAMAVGVYVVAVIDGTAGRLAGGTGRSDLGAVLLDPLRTVAVLATQRRRRTERPDAPGWALAPGLLGGLAATGLAVVPVGPGAAVADPSTGFVVFATAIAFVMIAVFLHGWSPNSLFPLIGAYRYGAQALSLQIPFLLAMLATALPAESLAVMDIVQAQEDLWNVVRQPLGLPIYLMVGIGVSFWGPLNLPDGADLVGGTSAEDAGTDRLAWELARAAMLFAIASMGAAAFLGGWWGPLLPGPAWMALKTLFLLVVMVGSRHLVARVRIEPFVVACWAVFIPLALVNIFVSGALLL</sequence>
<dbReference type="AlphaFoldDB" id="A0A5Q2RB94"/>
<feature type="transmembrane region" description="Helical" evidence="7">
    <location>
        <begin position="102"/>
        <end position="126"/>
    </location>
</feature>
<feature type="transmembrane region" description="Helical" evidence="7">
    <location>
        <begin position="178"/>
        <end position="198"/>
    </location>
</feature>
<evidence type="ECO:0000256" key="1">
    <source>
        <dbReference type="ARBA" id="ARBA00004141"/>
    </source>
</evidence>
<dbReference type="GO" id="GO:0003954">
    <property type="term" value="F:NADH dehydrogenase activity"/>
    <property type="evidence" value="ECO:0007669"/>
    <property type="project" value="TreeGrafter"/>
</dbReference>
<keyword evidence="3 7" id="KW-1133">Transmembrane helix</keyword>
<keyword evidence="9" id="KW-1185">Reference proteome</keyword>
<dbReference type="KEGG" id="atq:GH723_02940"/>
<comment type="similarity">
    <text evidence="5">Belongs to the complex I subunit 1 family.</text>
</comment>